<comment type="caution">
    <text evidence="12">The sequence shown here is derived from an EMBL/GenBank/DDBJ whole genome shotgun (WGS) entry which is preliminary data.</text>
</comment>
<dbReference type="Proteomes" id="UP000242146">
    <property type="component" value="Unassembled WGS sequence"/>
</dbReference>
<accession>A0A1X2GSJ8</accession>
<keyword evidence="7 9" id="KW-0496">Mitochondrion</keyword>
<dbReference type="GO" id="GO:0016559">
    <property type="term" value="P:peroxisome fission"/>
    <property type="evidence" value="ECO:0007669"/>
    <property type="project" value="TreeGrafter"/>
</dbReference>
<evidence type="ECO:0000256" key="10">
    <source>
        <dbReference type="PROSITE-ProRule" id="PRU00339"/>
    </source>
</evidence>
<protein>
    <recommendedName>
        <fullName evidence="3 9">Mitochondrial fission 1 protein</fullName>
    </recommendedName>
</protein>
<keyword evidence="6 11" id="KW-1133">Transmembrane helix</keyword>
<reference evidence="12 13" key="1">
    <citation type="submission" date="2016-07" db="EMBL/GenBank/DDBJ databases">
        <title>Pervasive Adenine N6-methylation of Active Genes in Fungi.</title>
        <authorList>
            <consortium name="DOE Joint Genome Institute"/>
            <person name="Mondo S.J."/>
            <person name="Dannebaum R.O."/>
            <person name="Kuo R.C."/>
            <person name="Labutti K."/>
            <person name="Haridas S."/>
            <person name="Kuo A."/>
            <person name="Salamov A."/>
            <person name="Ahrendt S.R."/>
            <person name="Lipzen A."/>
            <person name="Sullivan W."/>
            <person name="Andreopoulos W.B."/>
            <person name="Clum A."/>
            <person name="Lindquist E."/>
            <person name="Daum C."/>
            <person name="Ramamoorthy G.K."/>
            <person name="Gryganskyi A."/>
            <person name="Culley D."/>
            <person name="Magnuson J.K."/>
            <person name="James T.Y."/>
            <person name="O'Malley M.A."/>
            <person name="Stajich J.E."/>
            <person name="Spatafora J.W."/>
            <person name="Visel A."/>
            <person name="Grigoriev I.V."/>
        </authorList>
    </citation>
    <scope>NUCLEOTIDE SEQUENCE [LARGE SCALE GENOMIC DNA]</scope>
    <source>
        <strain evidence="12 13">NRRL 3301</strain>
    </source>
</reference>
<keyword evidence="13" id="KW-1185">Reference proteome</keyword>
<dbReference type="PROSITE" id="PS50005">
    <property type="entry name" value="TPR"/>
    <property type="match status" value="1"/>
</dbReference>
<evidence type="ECO:0000256" key="6">
    <source>
        <dbReference type="ARBA" id="ARBA00022989"/>
    </source>
</evidence>
<dbReference type="SUPFAM" id="SSF48452">
    <property type="entry name" value="TPR-like"/>
    <property type="match status" value="1"/>
</dbReference>
<keyword evidence="5 9" id="KW-1000">Mitochondrion outer membrane</keyword>
<dbReference type="Pfam" id="PF14853">
    <property type="entry name" value="Fis1_TPR_C"/>
    <property type="match status" value="1"/>
</dbReference>
<dbReference type="STRING" id="101127.A0A1X2GSJ8"/>
<dbReference type="Gene3D" id="1.25.40.10">
    <property type="entry name" value="Tetratricopeptide repeat domain"/>
    <property type="match status" value="1"/>
</dbReference>
<dbReference type="Pfam" id="PF14852">
    <property type="entry name" value="Fis1_TPR_N"/>
    <property type="match status" value="1"/>
</dbReference>
<name>A0A1X2GSJ8_9FUNG</name>
<dbReference type="InterPro" id="IPR016543">
    <property type="entry name" value="Fis1"/>
</dbReference>
<comment type="similarity">
    <text evidence="2 9">Belongs to the FIS1 family.</text>
</comment>
<dbReference type="EMBL" id="MCGT01000004">
    <property type="protein sequence ID" value="ORX60457.1"/>
    <property type="molecule type" value="Genomic_DNA"/>
</dbReference>
<evidence type="ECO:0000256" key="9">
    <source>
        <dbReference type="PIRNR" id="PIRNR008835"/>
    </source>
</evidence>
<dbReference type="InterPro" id="IPR028061">
    <property type="entry name" value="Fis1_TPR_C"/>
</dbReference>
<dbReference type="InterPro" id="IPR011990">
    <property type="entry name" value="TPR-like_helical_dom_sf"/>
</dbReference>
<evidence type="ECO:0000256" key="11">
    <source>
        <dbReference type="SAM" id="Phobius"/>
    </source>
</evidence>
<dbReference type="InterPro" id="IPR033745">
    <property type="entry name" value="Fis1_cytosol"/>
</dbReference>
<sequence>MKREETPSVDEAERPLTSAELEVLRRQFLKEGEYVNIQTKFNYAWGLIRSTHLDQIKQGIQLFIEIYTSAPERRRECLYYLALAHYKISNYAEARNYNRELLKLEPRNAQALALAKRIDDKVSTEGAIGLAIVSGVVAVAAALVVAVVKRTK</sequence>
<keyword evidence="4 11" id="KW-0812">Transmembrane</keyword>
<dbReference type="InterPro" id="IPR028058">
    <property type="entry name" value="Fis1_TPR_N"/>
</dbReference>
<dbReference type="GO" id="GO:0005778">
    <property type="term" value="C:peroxisomal membrane"/>
    <property type="evidence" value="ECO:0007669"/>
    <property type="project" value="TreeGrafter"/>
</dbReference>
<keyword evidence="8 9" id="KW-0472">Membrane</keyword>
<keyword evidence="10" id="KW-0802">TPR repeat</keyword>
<evidence type="ECO:0000256" key="2">
    <source>
        <dbReference type="ARBA" id="ARBA00008937"/>
    </source>
</evidence>
<evidence type="ECO:0000256" key="5">
    <source>
        <dbReference type="ARBA" id="ARBA00022787"/>
    </source>
</evidence>
<dbReference type="PANTHER" id="PTHR13247">
    <property type="entry name" value="TETRATRICOPEPTIDE REPEAT PROTEIN 11 TPR REPEAT PROTEIN 11"/>
    <property type="match status" value="1"/>
</dbReference>
<dbReference type="AlphaFoldDB" id="A0A1X2GSJ8"/>
<feature type="transmembrane region" description="Helical" evidence="11">
    <location>
        <begin position="126"/>
        <end position="148"/>
    </location>
</feature>
<organism evidence="12 13">
    <name type="scientific">Hesseltinella vesiculosa</name>
    <dbReference type="NCBI Taxonomy" id="101127"/>
    <lineage>
        <taxon>Eukaryota</taxon>
        <taxon>Fungi</taxon>
        <taxon>Fungi incertae sedis</taxon>
        <taxon>Mucoromycota</taxon>
        <taxon>Mucoromycotina</taxon>
        <taxon>Mucoromycetes</taxon>
        <taxon>Mucorales</taxon>
        <taxon>Cunninghamellaceae</taxon>
        <taxon>Hesseltinella</taxon>
    </lineage>
</organism>
<dbReference type="GO" id="GO:0000266">
    <property type="term" value="P:mitochondrial fission"/>
    <property type="evidence" value="ECO:0007669"/>
    <property type="project" value="UniProtKB-UniRule"/>
</dbReference>
<comment type="subcellular location">
    <subcellularLocation>
        <location evidence="1">Mitochondrion outer membrane</location>
        <topology evidence="1">Single-pass membrane protein</topology>
    </subcellularLocation>
</comment>
<dbReference type="PIRSF" id="PIRSF008835">
    <property type="entry name" value="TPR_repeat_11_Fis1"/>
    <property type="match status" value="1"/>
</dbReference>
<evidence type="ECO:0000256" key="3">
    <source>
        <dbReference type="ARBA" id="ARBA00014314"/>
    </source>
</evidence>
<evidence type="ECO:0000256" key="1">
    <source>
        <dbReference type="ARBA" id="ARBA00004572"/>
    </source>
</evidence>
<dbReference type="CDD" id="cd12212">
    <property type="entry name" value="Fis1"/>
    <property type="match status" value="1"/>
</dbReference>
<comment type="domain">
    <text evidence="9">The C-terminus is required for mitochondrial localization, while the N-terminus is necessary for mitochondrial fission.</text>
</comment>
<feature type="repeat" description="TPR" evidence="10">
    <location>
        <begin position="75"/>
        <end position="108"/>
    </location>
</feature>
<dbReference type="InterPro" id="IPR019734">
    <property type="entry name" value="TPR_rpt"/>
</dbReference>
<gene>
    <name evidence="12" type="ORF">DM01DRAFT_261378</name>
</gene>
<proteinExistence type="inferred from homology"/>
<comment type="function">
    <text evidence="9">Has a role in mitochondrial fission.</text>
</comment>
<dbReference type="GO" id="GO:0005741">
    <property type="term" value="C:mitochondrial outer membrane"/>
    <property type="evidence" value="ECO:0007669"/>
    <property type="project" value="UniProtKB-SubCell"/>
</dbReference>
<dbReference type="GO" id="GO:0000422">
    <property type="term" value="P:autophagy of mitochondrion"/>
    <property type="evidence" value="ECO:0007669"/>
    <property type="project" value="TreeGrafter"/>
</dbReference>
<evidence type="ECO:0000256" key="7">
    <source>
        <dbReference type="ARBA" id="ARBA00023128"/>
    </source>
</evidence>
<evidence type="ECO:0000256" key="4">
    <source>
        <dbReference type="ARBA" id="ARBA00022692"/>
    </source>
</evidence>
<evidence type="ECO:0000256" key="8">
    <source>
        <dbReference type="ARBA" id="ARBA00023136"/>
    </source>
</evidence>
<dbReference type="PANTHER" id="PTHR13247:SF0">
    <property type="entry name" value="MITOCHONDRIAL FISSION 1 PROTEIN"/>
    <property type="match status" value="1"/>
</dbReference>
<dbReference type="OrthoDB" id="421154at2759"/>
<evidence type="ECO:0000313" key="12">
    <source>
        <dbReference type="EMBL" id="ORX60457.1"/>
    </source>
</evidence>
<evidence type="ECO:0000313" key="13">
    <source>
        <dbReference type="Proteomes" id="UP000242146"/>
    </source>
</evidence>